<accession>A0A1B2IXA1</accession>
<dbReference type="GO" id="GO:0005829">
    <property type="term" value="C:cytosol"/>
    <property type="evidence" value="ECO:0007669"/>
    <property type="project" value="TreeGrafter"/>
</dbReference>
<dbReference type="SFLD" id="SFLDG01144">
    <property type="entry name" value="C2.B.4:_PGP_Like"/>
    <property type="match status" value="1"/>
</dbReference>
<dbReference type="SFLD" id="SFLDS00003">
    <property type="entry name" value="Haloacid_Dehalogenase"/>
    <property type="match status" value="1"/>
</dbReference>
<keyword evidence="2" id="KW-1185">Reference proteome</keyword>
<evidence type="ECO:0000313" key="2">
    <source>
        <dbReference type="Proteomes" id="UP000093267"/>
    </source>
</evidence>
<dbReference type="OrthoDB" id="9790031at2"/>
<dbReference type="SFLD" id="SFLDG01140">
    <property type="entry name" value="C2.B:_Phosphomannomutase_and_P"/>
    <property type="match status" value="1"/>
</dbReference>
<name>A0A1B2IXA1_9LACO</name>
<dbReference type="Pfam" id="PF08282">
    <property type="entry name" value="Hydrolase_3"/>
    <property type="match status" value="1"/>
</dbReference>
<dbReference type="InterPro" id="IPR000150">
    <property type="entry name" value="Cof"/>
</dbReference>
<dbReference type="NCBIfam" id="TIGR01484">
    <property type="entry name" value="HAD-SF-IIB"/>
    <property type="match status" value="1"/>
</dbReference>
<dbReference type="SUPFAM" id="SSF56784">
    <property type="entry name" value="HAD-like"/>
    <property type="match status" value="1"/>
</dbReference>
<dbReference type="EMBL" id="CP014924">
    <property type="protein sequence ID" value="ANZ66667.1"/>
    <property type="molecule type" value="Genomic_DNA"/>
</dbReference>
<dbReference type="PANTHER" id="PTHR10000">
    <property type="entry name" value="PHOSPHOSERINE PHOSPHATASE"/>
    <property type="match status" value="1"/>
</dbReference>
<dbReference type="RefSeq" id="WP_065928627.1">
    <property type="nucleotide sequence ID" value="NZ_CP014915.1"/>
</dbReference>
<sequence>MYRLITSDLDETLLRKDGSISEANVSAIKEAAGAGVKFVPNTGRSFLTIQPLLQTLGLFQQPDEYVISYNGGVVVENQNNRVIVSNAMPHDEAEKVFGIMREFDDIDIHVYTLDHLYIYHLRADDQAYLKTRGVAYDEFNAPTLAAFKNDQIMKIIGMHPQRHVQDRLYQAVMTRFNDQINCTYSSGQYMEVNHLGVDKGKAVLDLGQQLGISADEIIAIGDNDNDLSMLRVAGMPVAVANGIDSVKQVAKYVTDHDYERGVADAIKHFID</sequence>
<dbReference type="Proteomes" id="UP000093267">
    <property type="component" value="Chromosome"/>
</dbReference>
<evidence type="ECO:0000313" key="1">
    <source>
        <dbReference type="EMBL" id="ANZ66667.1"/>
    </source>
</evidence>
<dbReference type="GO" id="GO:0016791">
    <property type="term" value="F:phosphatase activity"/>
    <property type="evidence" value="ECO:0007669"/>
    <property type="project" value="TreeGrafter"/>
</dbReference>
<dbReference type="NCBIfam" id="TIGR00099">
    <property type="entry name" value="Cof-subfamily"/>
    <property type="match status" value="1"/>
</dbReference>
<gene>
    <name evidence="1" type="ORF">AYR63_05635</name>
</gene>
<proteinExistence type="predicted"/>
<dbReference type="CDD" id="cd07516">
    <property type="entry name" value="HAD_Pase"/>
    <property type="match status" value="1"/>
</dbReference>
<organism evidence="1 2">
    <name type="scientific">Secundilactobacillus paracollinoides</name>
    <dbReference type="NCBI Taxonomy" id="240427"/>
    <lineage>
        <taxon>Bacteria</taxon>
        <taxon>Bacillati</taxon>
        <taxon>Bacillota</taxon>
        <taxon>Bacilli</taxon>
        <taxon>Lactobacillales</taxon>
        <taxon>Lactobacillaceae</taxon>
        <taxon>Secundilactobacillus</taxon>
    </lineage>
</organism>
<dbReference type="InterPro" id="IPR023214">
    <property type="entry name" value="HAD_sf"/>
</dbReference>
<dbReference type="GO" id="GO:0000287">
    <property type="term" value="F:magnesium ion binding"/>
    <property type="evidence" value="ECO:0007669"/>
    <property type="project" value="TreeGrafter"/>
</dbReference>
<dbReference type="PANTHER" id="PTHR10000:SF8">
    <property type="entry name" value="HAD SUPERFAMILY HYDROLASE-LIKE, TYPE 3"/>
    <property type="match status" value="1"/>
</dbReference>
<dbReference type="AlphaFoldDB" id="A0A1B2IXA1"/>
<dbReference type="InterPro" id="IPR036412">
    <property type="entry name" value="HAD-like_sf"/>
</dbReference>
<dbReference type="InterPro" id="IPR006379">
    <property type="entry name" value="HAD-SF_hydro_IIB"/>
</dbReference>
<dbReference type="KEGG" id="lpd:AYR62_14645"/>
<dbReference type="STRING" id="240427.AYR62_14645"/>
<reference evidence="1 2" key="1">
    <citation type="submission" date="2016-03" db="EMBL/GenBank/DDBJ databases">
        <title>Pediococcus and Lactobacillus from brewery environment - whole genome sequencing and assembly.</title>
        <authorList>
            <person name="Behr J."/>
            <person name="Geissler A.J."/>
            <person name="Vogel R.F."/>
        </authorList>
    </citation>
    <scope>NUCLEOTIDE SEQUENCE [LARGE SCALE GENOMIC DNA]</scope>
    <source>
        <strain evidence="1 2">TMW 1.1995</strain>
    </source>
</reference>
<protein>
    <submittedName>
        <fullName evidence="1">Haloacid dehalogenase</fullName>
    </submittedName>
</protein>
<dbReference type="Gene3D" id="3.40.50.1000">
    <property type="entry name" value="HAD superfamily/HAD-like"/>
    <property type="match status" value="1"/>
</dbReference>
<dbReference type="Gene3D" id="3.30.1240.10">
    <property type="match status" value="1"/>
</dbReference>